<reference evidence="1" key="1">
    <citation type="submission" date="2020-11" db="EMBL/GenBank/DDBJ databases">
        <authorList>
            <person name="Whitehead M."/>
        </authorList>
    </citation>
    <scope>NUCLEOTIDE SEQUENCE</scope>
    <source>
        <strain evidence="1">EGII</strain>
    </source>
</reference>
<accession>A0A811UYP1</accession>
<proteinExistence type="predicted"/>
<evidence type="ECO:0000313" key="2">
    <source>
        <dbReference type="Proteomes" id="UP000606786"/>
    </source>
</evidence>
<dbReference type="Proteomes" id="UP000606786">
    <property type="component" value="Unassembled WGS sequence"/>
</dbReference>
<protein>
    <submittedName>
        <fullName evidence="1">(Mediterranean fruit fly) hypothetical protein</fullName>
    </submittedName>
</protein>
<comment type="caution">
    <text evidence="1">The sequence shown here is derived from an EMBL/GenBank/DDBJ whole genome shotgun (WGS) entry which is preliminary data.</text>
</comment>
<keyword evidence="2" id="KW-1185">Reference proteome</keyword>
<name>A0A811UYP1_CERCA</name>
<dbReference type="EMBL" id="CAJHJT010000034">
    <property type="protein sequence ID" value="CAD7004382.1"/>
    <property type="molecule type" value="Genomic_DNA"/>
</dbReference>
<organism evidence="1 2">
    <name type="scientific">Ceratitis capitata</name>
    <name type="common">Mediterranean fruit fly</name>
    <name type="synonym">Tephritis capitata</name>
    <dbReference type="NCBI Taxonomy" id="7213"/>
    <lineage>
        <taxon>Eukaryota</taxon>
        <taxon>Metazoa</taxon>
        <taxon>Ecdysozoa</taxon>
        <taxon>Arthropoda</taxon>
        <taxon>Hexapoda</taxon>
        <taxon>Insecta</taxon>
        <taxon>Pterygota</taxon>
        <taxon>Neoptera</taxon>
        <taxon>Endopterygota</taxon>
        <taxon>Diptera</taxon>
        <taxon>Brachycera</taxon>
        <taxon>Muscomorpha</taxon>
        <taxon>Tephritoidea</taxon>
        <taxon>Tephritidae</taxon>
        <taxon>Ceratitis</taxon>
        <taxon>Ceratitis</taxon>
    </lineage>
</organism>
<sequence length="50" mass="5765">MTGDRYFTPQSLPQSLNAFNTIKNAQSMIATAYVQQQQQQCSEQQQQQQQ</sequence>
<dbReference type="AlphaFoldDB" id="A0A811UYP1"/>
<evidence type="ECO:0000313" key="1">
    <source>
        <dbReference type="EMBL" id="CAD7004382.1"/>
    </source>
</evidence>
<gene>
    <name evidence="1" type="ORF">CCAP1982_LOCUS12792</name>
</gene>